<reference evidence="7" key="1">
    <citation type="submission" date="2022-10" db="EMBL/GenBank/DDBJ databases">
        <title>Characterization and whole genome sequencing of a new Roseateles species, isolated from fresh water.</title>
        <authorList>
            <person name="Guliayeva D.Y."/>
            <person name="Akhremchuk A.E."/>
            <person name="Sikolenko M.A."/>
            <person name="Valentovich L.N."/>
            <person name="Sidarenka A.V."/>
        </authorList>
    </citation>
    <scope>NUCLEOTIDE SEQUENCE</scope>
    <source>
        <strain evidence="7">BIM B-1768</strain>
    </source>
</reference>
<dbReference type="Pfam" id="PF13657">
    <property type="entry name" value="Couple_hipA"/>
    <property type="match status" value="1"/>
</dbReference>
<keyword evidence="8" id="KW-1185">Reference proteome</keyword>
<evidence type="ECO:0000259" key="6">
    <source>
        <dbReference type="Pfam" id="PF13657"/>
    </source>
</evidence>
<dbReference type="PANTHER" id="PTHR37419">
    <property type="entry name" value="SERINE/THREONINE-PROTEIN KINASE TOXIN HIPA"/>
    <property type="match status" value="1"/>
</dbReference>
<keyword evidence="2" id="KW-0808">Transferase</keyword>
<dbReference type="InterPro" id="IPR017508">
    <property type="entry name" value="HipA_N1"/>
</dbReference>
<dbReference type="EMBL" id="CP104562">
    <property type="protein sequence ID" value="UXH77435.1"/>
    <property type="molecule type" value="Genomic_DNA"/>
</dbReference>
<evidence type="ECO:0000256" key="1">
    <source>
        <dbReference type="ARBA" id="ARBA00010164"/>
    </source>
</evidence>
<proteinExistence type="inferred from homology"/>
<comment type="similarity">
    <text evidence="1">Belongs to the HipA Ser/Thr kinase family.</text>
</comment>
<feature type="region of interest" description="Disordered" evidence="4">
    <location>
        <begin position="429"/>
        <end position="450"/>
    </location>
</feature>
<dbReference type="RefSeq" id="WP_261757183.1">
    <property type="nucleotide sequence ID" value="NZ_CP104562.2"/>
</dbReference>
<dbReference type="InterPro" id="IPR012893">
    <property type="entry name" value="HipA-like_C"/>
</dbReference>
<dbReference type="Gene3D" id="1.10.1070.20">
    <property type="match status" value="1"/>
</dbReference>
<sequence>MRPTLQGELGDELHVCGHNDAVATLESTDGFRHVMTYHPDVQPEQFVSLLMPVRTESYVYPELHPLFRMNLPEGFLLSTLQEQLGPHVGASPLNLLSVVGRNAIGRVKVATPGADPTQPPVPFDLNGLLRGDNSEEAFVELVRRHAASGVSGVVPKFVSPNTLGEYGKGTLATERYIVKGTTARLPGVALNEHLCMEVSRQAGFPTAATEVSDDGQALVVHRFDFEPDGTTRKGMEDLCSLLTLRPEQKYESTWERVVGRIKDVTPQAEPQNAALSHLADLLLLTYALRNADRHTKNIALLYSSRDHIELVPVYDMLTITVYDDYATNPPGMPLEGRSTWMPGKALERFLQTRCNVMPAQTLERIERICEAIVQVTPQVVAATARHPAFYETGKRMLHAWNDGMNSLRLQKTWSLPSLDKSIAAARFSDPAPSKAGTVEKIGRSPLLGKR</sequence>
<dbReference type="Pfam" id="PF07804">
    <property type="entry name" value="HipA_C"/>
    <property type="match status" value="1"/>
</dbReference>
<feature type="domain" description="HipA-like C-terminal" evidence="5">
    <location>
        <begin position="150"/>
        <end position="374"/>
    </location>
</feature>
<keyword evidence="3" id="KW-0418">Kinase</keyword>
<evidence type="ECO:0000259" key="5">
    <source>
        <dbReference type="Pfam" id="PF07804"/>
    </source>
</evidence>
<dbReference type="PANTHER" id="PTHR37419:SF1">
    <property type="entry name" value="SERINE_THREONINE-PROTEIN KINASE TOXIN HIPA"/>
    <property type="match status" value="1"/>
</dbReference>
<protein>
    <submittedName>
        <fullName evidence="7">Type II toxin-antitoxin system HipA family toxin</fullName>
    </submittedName>
</protein>
<dbReference type="Proteomes" id="UP001064933">
    <property type="component" value="Chromosome"/>
</dbReference>
<name>A0ABY6B2B7_9BURK</name>
<dbReference type="InterPro" id="IPR052028">
    <property type="entry name" value="HipA_Ser/Thr_kinase"/>
</dbReference>
<organism evidence="7 8">
    <name type="scientific">Roseateles amylovorans</name>
    <dbReference type="NCBI Taxonomy" id="2978473"/>
    <lineage>
        <taxon>Bacteria</taxon>
        <taxon>Pseudomonadati</taxon>
        <taxon>Pseudomonadota</taxon>
        <taxon>Betaproteobacteria</taxon>
        <taxon>Burkholderiales</taxon>
        <taxon>Sphaerotilaceae</taxon>
        <taxon>Roseateles</taxon>
    </lineage>
</organism>
<gene>
    <name evidence="7" type="ORF">N4261_20910</name>
</gene>
<evidence type="ECO:0000313" key="7">
    <source>
        <dbReference type="EMBL" id="UXH77435.1"/>
    </source>
</evidence>
<evidence type="ECO:0000256" key="2">
    <source>
        <dbReference type="ARBA" id="ARBA00022679"/>
    </source>
</evidence>
<accession>A0ABY6B2B7</accession>
<evidence type="ECO:0000313" key="8">
    <source>
        <dbReference type="Proteomes" id="UP001064933"/>
    </source>
</evidence>
<evidence type="ECO:0000256" key="3">
    <source>
        <dbReference type="ARBA" id="ARBA00022777"/>
    </source>
</evidence>
<feature type="domain" description="HipA N-terminal subdomain 1" evidence="6">
    <location>
        <begin position="13"/>
        <end position="109"/>
    </location>
</feature>
<evidence type="ECO:0000256" key="4">
    <source>
        <dbReference type="SAM" id="MobiDB-lite"/>
    </source>
</evidence>